<reference evidence="1 2" key="1">
    <citation type="submission" date="2020-05" db="EMBL/GenBank/DDBJ databases">
        <title>Hymenobacter terrestris sp. nov. and Hymenobacter lapidiphilus sp. nov., isolated from regoliths in Antarctica.</title>
        <authorList>
            <person name="Sedlacek I."/>
            <person name="Pantucek R."/>
            <person name="Zeman M."/>
            <person name="Holochova P."/>
            <person name="Kralova S."/>
            <person name="Stankova E."/>
            <person name="Sedo O."/>
            <person name="Micenkova L."/>
            <person name="Svec P."/>
            <person name="Gupta V."/>
            <person name="Sood U."/>
            <person name="Korpole U.S."/>
            <person name="Lal R."/>
        </authorList>
    </citation>
    <scope>NUCLEOTIDE SEQUENCE [LARGE SCALE GENOMIC DNA]</scope>
    <source>
        <strain evidence="1 2">P5342</strain>
    </source>
</reference>
<sequence length="296" mass="32787">MPLPLLLALTLQQATTLPPDTTRLRQQLPDVAVRATRRVLALRAPGETKGLQTAFGRELTPTAAVAVWHGPPDSSRVYVVRAVRVRLGSRPPTAAKDVPKVRRNFSEGAIRLWLSPGSQTGGPQPAQNLLAAPLLLTANTTAKKGWVRFDVMQQRLVLPARGLFVVAEGETTGSETYVKQRSLARPLNGKNLPEDIDFQKAKPKKGHKGVETFRCVELRRADGSSRLALTNAFPTLAYRQVPAPANSQSWIRRIRQPDKTVFWRSVPQDLAPLRKAFPEVSAPDYNYELELEVEEL</sequence>
<proteinExistence type="predicted"/>
<evidence type="ECO:0000313" key="2">
    <source>
        <dbReference type="Proteomes" id="UP000565521"/>
    </source>
</evidence>
<dbReference type="Proteomes" id="UP000565521">
    <property type="component" value="Unassembled WGS sequence"/>
</dbReference>
<protein>
    <submittedName>
        <fullName evidence="1">Uncharacterized protein</fullName>
    </submittedName>
</protein>
<evidence type="ECO:0000313" key="1">
    <source>
        <dbReference type="EMBL" id="NVO30743.1"/>
    </source>
</evidence>
<dbReference type="AlphaFoldDB" id="A0A7Y7PMX3"/>
<dbReference type="EMBL" id="JABKAU010000008">
    <property type="protein sequence ID" value="NVO30743.1"/>
    <property type="molecule type" value="Genomic_DNA"/>
</dbReference>
<accession>A0A7Y7PMX3</accession>
<keyword evidence="2" id="KW-1185">Reference proteome</keyword>
<name>A0A7Y7PMX3_9BACT</name>
<organism evidence="1 2">
    <name type="scientific">Hymenobacter lapidiphilus</name>
    <dbReference type="NCBI Taxonomy" id="2608003"/>
    <lineage>
        <taxon>Bacteria</taxon>
        <taxon>Pseudomonadati</taxon>
        <taxon>Bacteroidota</taxon>
        <taxon>Cytophagia</taxon>
        <taxon>Cytophagales</taxon>
        <taxon>Hymenobacteraceae</taxon>
        <taxon>Hymenobacter</taxon>
    </lineage>
</organism>
<dbReference type="RefSeq" id="WP_176907667.1">
    <property type="nucleotide sequence ID" value="NZ_JABKAU010000008.1"/>
</dbReference>
<gene>
    <name evidence="1" type="ORF">HW554_05960</name>
</gene>
<comment type="caution">
    <text evidence="1">The sequence shown here is derived from an EMBL/GenBank/DDBJ whole genome shotgun (WGS) entry which is preliminary data.</text>
</comment>